<organism evidence="2 3">
    <name type="scientific">Glossina brevipalpis</name>
    <dbReference type="NCBI Taxonomy" id="37001"/>
    <lineage>
        <taxon>Eukaryota</taxon>
        <taxon>Metazoa</taxon>
        <taxon>Ecdysozoa</taxon>
        <taxon>Arthropoda</taxon>
        <taxon>Hexapoda</taxon>
        <taxon>Insecta</taxon>
        <taxon>Pterygota</taxon>
        <taxon>Neoptera</taxon>
        <taxon>Endopterygota</taxon>
        <taxon>Diptera</taxon>
        <taxon>Brachycera</taxon>
        <taxon>Muscomorpha</taxon>
        <taxon>Hippoboscoidea</taxon>
        <taxon>Glossinidae</taxon>
        <taxon>Glossina</taxon>
    </lineage>
</organism>
<keyword evidence="1" id="KW-0812">Transmembrane</keyword>
<evidence type="ECO:0000313" key="3">
    <source>
        <dbReference type="Proteomes" id="UP000091820"/>
    </source>
</evidence>
<evidence type="ECO:0000313" key="2">
    <source>
        <dbReference type="EnsemblMetazoa" id="GBRI023769-PA"/>
    </source>
</evidence>
<dbReference type="VEuPathDB" id="VectorBase:GBRI023769"/>
<dbReference type="AlphaFoldDB" id="A0A1A9WLC0"/>
<reference evidence="3" key="1">
    <citation type="submission" date="2014-03" db="EMBL/GenBank/DDBJ databases">
        <authorList>
            <person name="Aksoy S."/>
            <person name="Warren W."/>
            <person name="Wilson R.K."/>
        </authorList>
    </citation>
    <scope>NUCLEOTIDE SEQUENCE [LARGE SCALE GENOMIC DNA]</scope>
    <source>
        <strain evidence="3">IAEA</strain>
    </source>
</reference>
<feature type="transmembrane region" description="Helical" evidence="1">
    <location>
        <begin position="49"/>
        <end position="72"/>
    </location>
</feature>
<keyword evidence="1" id="KW-1133">Transmembrane helix</keyword>
<dbReference type="EnsemblMetazoa" id="GBRI023769-RA">
    <property type="protein sequence ID" value="GBRI023769-PA"/>
    <property type="gene ID" value="GBRI023769"/>
</dbReference>
<accession>A0A1A9WLC0</accession>
<protein>
    <submittedName>
        <fullName evidence="2">Uncharacterized protein</fullName>
    </submittedName>
</protein>
<feature type="transmembrane region" description="Helical" evidence="1">
    <location>
        <begin position="78"/>
        <end position="106"/>
    </location>
</feature>
<keyword evidence="1" id="KW-0472">Membrane</keyword>
<evidence type="ECO:0000256" key="1">
    <source>
        <dbReference type="SAM" id="Phobius"/>
    </source>
</evidence>
<dbReference type="Proteomes" id="UP000091820">
    <property type="component" value="Unassembled WGS sequence"/>
</dbReference>
<sequence length="196" mass="22033">MQLRESGNQMMRVHDSNGDAKTDHYRNIFVFSVSHIVCPSVRACSPYAIALLVYAKPGIILMRCLTIYIIYIKMLFHLLVVVVVVVVVVGAGAGADVGVAVIYFVLCRKLSFSNYLMYNQIDTLVMIWSSAFNSTSNLLSGRGCFAIKLRFHKGMILVVEVVSGGNYLNRRSLRSDLIPLEKVRNSFYIFGVKYNF</sequence>
<proteinExistence type="predicted"/>
<name>A0A1A9WLC0_9MUSC</name>
<reference evidence="2" key="2">
    <citation type="submission" date="2020-05" db="UniProtKB">
        <authorList>
            <consortium name="EnsemblMetazoa"/>
        </authorList>
    </citation>
    <scope>IDENTIFICATION</scope>
    <source>
        <strain evidence="2">IAEA</strain>
    </source>
</reference>
<keyword evidence="3" id="KW-1185">Reference proteome</keyword>